<organism evidence="8 9">
    <name type="scientific">Buddleja alternifolia</name>
    <dbReference type="NCBI Taxonomy" id="168488"/>
    <lineage>
        <taxon>Eukaryota</taxon>
        <taxon>Viridiplantae</taxon>
        <taxon>Streptophyta</taxon>
        <taxon>Embryophyta</taxon>
        <taxon>Tracheophyta</taxon>
        <taxon>Spermatophyta</taxon>
        <taxon>Magnoliopsida</taxon>
        <taxon>eudicotyledons</taxon>
        <taxon>Gunneridae</taxon>
        <taxon>Pentapetalae</taxon>
        <taxon>asterids</taxon>
        <taxon>lamiids</taxon>
        <taxon>Lamiales</taxon>
        <taxon>Scrophulariaceae</taxon>
        <taxon>Buddlejeae</taxon>
        <taxon>Buddleja</taxon>
    </lineage>
</organism>
<dbReference type="AlphaFoldDB" id="A0AAV6WN82"/>
<dbReference type="FunFam" id="1.10.472.10:FF:000001">
    <property type="entry name" value="G2/mitotic-specific cyclin"/>
    <property type="match status" value="1"/>
</dbReference>
<evidence type="ECO:0000256" key="1">
    <source>
        <dbReference type="ARBA" id="ARBA00022618"/>
    </source>
</evidence>
<evidence type="ECO:0000256" key="3">
    <source>
        <dbReference type="ARBA" id="ARBA00023306"/>
    </source>
</evidence>
<feature type="domain" description="Cyclin-like" evidence="6">
    <location>
        <begin position="233"/>
        <end position="314"/>
    </location>
</feature>
<comment type="caution">
    <text evidence="8">The sequence shown here is derived from an EMBL/GenBank/DDBJ whole genome shotgun (WGS) entry which is preliminary data.</text>
</comment>
<feature type="compositionally biased region" description="Basic and acidic residues" evidence="5">
    <location>
        <begin position="8"/>
        <end position="21"/>
    </location>
</feature>
<evidence type="ECO:0000313" key="8">
    <source>
        <dbReference type="EMBL" id="KAG8368445.1"/>
    </source>
</evidence>
<evidence type="ECO:0000256" key="2">
    <source>
        <dbReference type="ARBA" id="ARBA00023127"/>
    </source>
</evidence>
<evidence type="ECO:0008006" key="10">
    <source>
        <dbReference type="Google" id="ProtNLM"/>
    </source>
</evidence>
<dbReference type="InterPro" id="IPR006671">
    <property type="entry name" value="Cyclin_N"/>
</dbReference>
<keyword evidence="3" id="KW-0131">Cell cycle</keyword>
<dbReference type="InterPro" id="IPR039361">
    <property type="entry name" value="Cyclin"/>
</dbReference>
<dbReference type="InterPro" id="IPR013763">
    <property type="entry name" value="Cyclin-like_dom"/>
</dbReference>
<dbReference type="EMBL" id="WHWC01000015">
    <property type="protein sequence ID" value="KAG8368445.1"/>
    <property type="molecule type" value="Genomic_DNA"/>
</dbReference>
<keyword evidence="2 4" id="KW-0195">Cyclin</keyword>
<evidence type="ECO:0000259" key="7">
    <source>
        <dbReference type="SMART" id="SM01332"/>
    </source>
</evidence>
<dbReference type="PANTHER" id="PTHR10177">
    <property type="entry name" value="CYCLINS"/>
    <property type="match status" value="1"/>
</dbReference>
<protein>
    <recommendedName>
        <fullName evidence="10">Cyclin A</fullName>
    </recommendedName>
</protein>
<feature type="domain" description="Cyclin C-terminal" evidence="7">
    <location>
        <begin position="225"/>
        <end position="313"/>
    </location>
</feature>
<gene>
    <name evidence="8" type="ORF">BUALT_Bualt15G0046200</name>
</gene>
<dbReference type="SMART" id="SM00385">
    <property type="entry name" value="CYCLIN"/>
    <property type="match status" value="2"/>
</dbReference>
<feature type="region of interest" description="Disordered" evidence="5">
    <location>
        <begin position="46"/>
        <end position="69"/>
    </location>
</feature>
<feature type="region of interest" description="Disordered" evidence="5">
    <location>
        <begin position="1"/>
        <end position="27"/>
    </location>
</feature>
<reference evidence="8" key="1">
    <citation type="submission" date="2019-10" db="EMBL/GenBank/DDBJ databases">
        <authorList>
            <person name="Zhang R."/>
            <person name="Pan Y."/>
            <person name="Wang J."/>
            <person name="Ma R."/>
            <person name="Yu S."/>
        </authorList>
    </citation>
    <scope>NUCLEOTIDE SEQUENCE</scope>
    <source>
        <strain evidence="8">LA-IB0</strain>
        <tissue evidence="8">Leaf</tissue>
    </source>
</reference>
<dbReference type="InterPro" id="IPR004367">
    <property type="entry name" value="Cyclin_C-dom"/>
</dbReference>
<accession>A0AAV6WN82</accession>
<evidence type="ECO:0000256" key="5">
    <source>
        <dbReference type="SAM" id="MobiDB-lite"/>
    </source>
</evidence>
<dbReference type="PROSITE" id="PS00292">
    <property type="entry name" value="CYCLINS"/>
    <property type="match status" value="1"/>
</dbReference>
<dbReference type="InterPro" id="IPR048258">
    <property type="entry name" value="Cyclins_cyclin-box"/>
</dbReference>
<comment type="similarity">
    <text evidence="4">Belongs to the cyclin family.</text>
</comment>
<feature type="domain" description="Cyclin-like" evidence="6">
    <location>
        <begin position="132"/>
        <end position="216"/>
    </location>
</feature>
<name>A0AAV6WN82_9LAMI</name>
<evidence type="ECO:0000313" key="9">
    <source>
        <dbReference type="Proteomes" id="UP000826271"/>
    </source>
</evidence>
<keyword evidence="9" id="KW-1185">Reference proteome</keyword>
<dbReference type="InterPro" id="IPR036915">
    <property type="entry name" value="Cyclin-like_sf"/>
</dbReference>
<dbReference type="Proteomes" id="UP000826271">
    <property type="component" value="Unassembled WGS sequence"/>
</dbReference>
<keyword evidence="1" id="KW-0132">Cell division</keyword>
<evidence type="ECO:0000259" key="6">
    <source>
        <dbReference type="SMART" id="SM00385"/>
    </source>
</evidence>
<proteinExistence type="inferred from homology"/>
<dbReference type="Pfam" id="PF00134">
    <property type="entry name" value="Cyclin_N"/>
    <property type="match status" value="1"/>
</dbReference>
<dbReference type="SMART" id="SM01332">
    <property type="entry name" value="Cyclin_C"/>
    <property type="match status" value="1"/>
</dbReference>
<sequence>MAGGENQVRIRDRASKKRPNECADGNPIAKKRVVLGELTNILPNDSGFGRGAGVGKTRRRKPEPASKTMPNEVNLELVASPGSDDQQIVGYAPSIYHYLHSLEVEAKRRPLSNYMERVQKDINPSMREILVDWLVEVAEEYKLVSDTLYLTVNYIDRYLSSHNLIRTKLQLLGVTCMLVASKYEEISPPHIEDYCYITDNTYTKEEVLYMEMDVLKFLDFEMGNPTTKTFLRIFIKAAQEKLMILNQFDFLCHYLGELSLLDYGCVRYVPSLVAASAIFLSRLTIQPEYHPWFKCVASLNPPVDISACFFEVPNE</sequence>
<dbReference type="Pfam" id="PF02984">
    <property type="entry name" value="Cyclin_C"/>
    <property type="match status" value="1"/>
</dbReference>
<dbReference type="SUPFAM" id="SSF47954">
    <property type="entry name" value="Cyclin-like"/>
    <property type="match status" value="2"/>
</dbReference>
<dbReference type="Gene3D" id="1.10.472.10">
    <property type="entry name" value="Cyclin-like"/>
    <property type="match status" value="2"/>
</dbReference>
<evidence type="ECO:0000256" key="4">
    <source>
        <dbReference type="RuleBase" id="RU000383"/>
    </source>
</evidence>
<dbReference type="GO" id="GO:0051301">
    <property type="term" value="P:cell division"/>
    <property type="evidence" value="ECO:0007669"/>
    <property type="project" value="UniProtKB-KW"/>
</dbReference>